<keyword evidence="4" id="KW-1185">Reference proteome</keyword>
<feature type="transmembrane region" description="Helical" evidence="2">
    <location>
        <begin position="122"/>
        <end position="143"/>
    </location>
</feature>
<evidence type="ECO:0000313" key="3">
    <source>
        <dbReference type="EMBL" id="EGX53031.1"/>
    </source>
</evidence>
<evidence type="ECO:0000256" key="2">
    <source>
        <dbReference type="SAM" id="Phobius"/>
    </source>
</evidence>
<feature type="compositionally biased region" description="Low complexity" evidence="1">
    <location>
        <begin position="70"/>
        <end position="80"/>
    </location>
</feature>
<feature type="transmembrane region" description="Helical" evidence="2">
    <location>
        <begin position="609"/>
        <end position="630"/>
    </location>
</feature>
<evidence type="ECO:0000313" key="4">
    <source>
        <dbReference type="Proteomes" id="UP000008784"/>
    </source>
</evidence>
<protein>
    <submittedName>
        <fullName evidence="3">Uncharacterized protein</fullName>
    </submittedName>
</protein>
<feature type="region of interest" description="Disordered" evidence="1">
    <location>
        <begin position="1"/>
        <end position="89"/>
    </location>
</feature>
<feature type="transmembrane region" description="Helical" evidence="2">
    <location>
        <begin position="163"/>
        <end position="185"/>
    </location>
</feature>
<keyword evidence="2" id="KW-0472">Membrane</keyword>
<dbReference type="Pfam" id="PF11915">
    <property type="entry name" value="DUF3433"/>
    <property type="match status" value="2"/>
</dbReference>
<accession>G1X258</accession>
<name>G1X258_ARTOA</name>
<gene>
    <name evidence="3" type="ORF">AOL_s00007g367</name>
</gene>
<comment type="caution">
    <text evidence="3">The sequence shown here is derived from an EMBL/GenBank/DDBJ whole genome shotgun (WGS) entry which is preliminary data.</text>
</comment>
<feature type="compositionally biased region" description="Pro residues" evidence="1">
    <location>
        <begin position="57"/>
        <end position="69"/>
    </location>
</feature>
<dbReference type="STRING" id="756982.G1X258"/>
<dbReference type="OrthoDB" id="3248909at2759"/>
<dbReference type="HOGENOM" id="CLU_007916_0_0_1"/>
<dbReference type="RefSeq" id="XP_011118570.1">
    <property type="nucleotide sequence ID" value="XM_011120268.1"/>
</dbReference>
<feature type="compositionally biased region" description="Low complexity" evidence="1">
    <location>
        <begin position="31"/>
        <end position="56"/>
    </location>
</feature>
<dbReference type="Proteomes" id="UP000008784">
    <property type="component" value="Unassembled WGS sequence"/>
</dbReference>
<proteinExistence type="predicted"/>
<dbReference type="GeneID" id="22889486"/>
<dbReference type="PANTHER" id="PTHR37544">
    <property type="entry name" value="SPRAY-RELATED"/>
    <property type="match status" value="1"/>
</dbReference>
<sequence>MAGRQYQDAAGRLPYRNRSLNTSSVQPVAHIPTSRTPSPTPTSILTSSPTISNPSQSPTPPQTPGPVPPGTAASGSSSANIKDKPFPRPPVSKWSFKSFSSFGSEKIKDHDLPSWKPFTLRLPYLIFLILLTLFFIISIELLFRKSQRDGYLTFAQGDGLNGWQIFVSQYMGTVASVIFAILLSLSDLDAKRLEPWFELSKPDGVTAKNSILLCYPFDFLAFVPFKAAKRGHWSVFHIGTATVLVFWFITPLQSSLVATLQQQVIMPTKFMTTRSLKKVSTFGPETNSFMNVAYSISWLNSTPPLYSTKSEAVLPFEPASGPVSGSDTQTELWIGNSTAYYTEVGCRPAERIVIRSPNTSGRTEVQDSERFFHDRQTNCSFRHAGFPKFIYEPEPNKPWRQWYAEFVGYNSGANSAYYLKTPDCLLPGPNPNLFLVIIAYQRDYNATPSINAAFCESTYRSSAVEVVVDARTKVAKNLTHIGTPDALTPDQFNATIFETLVSGGGVMADVFNGGPFGSAPRHTAWTKDITKLMLNGEDWVYETNVLGFLFAIDSNIEKYMDLSFLTSTIDKAYKLLFMTYAATKLMDPKTKPASGSISITTETVVVPEVFARILEGLLGTVALLLVCFVLSSTRRRSGLIYDPASLAGTMAMVASEPKLLEKFETLDGTSTINQLHQAVGDESLKFKLGSQIGNYQLSVVSQPGSGSSSSSINRTSLDENEQEKNFELSAAAGTIFILLLGSLLAFISYVFHYHNTHDGLPSFSDNIFVFQLLFSYIPTAIGTFLEPFWVLLTRFICVLQPLETLRHGHALASESLTLKFEAVPPSLTIFSALRSRHYFLSILAIAALSTNALAIALGALFDPETIRSPTVVAIRDQFLPSVQALPYYYSLGVIDESKIPAHHFATGRDDHYYALYANFTSNTPLPSWSTPTHFFLPVKPHDLQVSNFNSSDIFRAETIGFNASLSCESIEVPIKVGFDVEQQVNMAKLQIRTTAYEGSGPVCEVSTKFQFRSLLNDGSVVGIQRGYNGSVAMEAYPILQAASNDTRENEICSGLVPAIFSRTQALSNTSRFDAATFEHKTIVCRPKLDVSRYEILFDDSNQIIEAVLKNSNEDEKPRVFAGAITESQLLASMQSLLRSDLIEKALSVERGTWLYFTDNSLPTGWVDFMIQTVSKSTEAFDPQTAIQDINMNLIGEQISEVYRRTFAATLGIYHSQMFIGAPSSAPQFEGIRLAPTVRVQMSLSMFALTATLLSFYFILAIHFYLFRVSRLFQRLPTSIASEVQLFHKSSVLDDVRGTELLTGQQREAHLSKLNRRYGYGRFIGRDSIVRVGIEQEPLLDHMSNQEVRNQGLGKFGLTIEYWLQWVKRTIG</sequence>
<keyword evidence="2" id="KW-0812">Transmembrane</keyword>
<dbReference type="InParanoid" id="G1X258"/>
<keyword evidence="2" id="KW-1133">Transmembrane helix</keyword>
<feature type="transmembrane region" description="Helical" evidence="2">
    <location>
        <begin position="772"/>
        <end position="792"/>
    </location>
</feature>
<dbReference type="PANTHER" id="PTHR37544:SF3">
    <property type="entry name" value="SPRAY"/>
    <property type="match status" value="1"/>
</dbReference>
<feature type="transmembrane region" description="Helical" evidence="2">
    <location>
        <begin position="730"/>
        <end position="752"/>
    </location>
</feature>
<feature type="transmembrane region" description="Helical" evidence="2">
    <location>
        <begin position="235"/>
        <end position="252"/>
    </location>
</feature>
<dbReference type="OMA" id="WVHLQRG"/>
<feature type="transmembrane region" description="Helical" evidence="2">
    <location>
        <begin position="1243"/>
        <end position="1266"/>
    </location>
</feature>
<reference evidence="3 4" key="1">
    <citation type="journal article" date="2011" name="PLoS Pathog.">
        <title>Genomic and proteomic analyses of the fungus Arthrobotrys oligospora provide insights into nematode-trap formation.</title>
        <authorList>
            <person name="Yang J."/>
            <person name="Wang L."/>
            <person name="Ji X."/>
            <person name="Feng Y."/>
            <person name="Li X."/>
            <person name="Zou C."/>
            <person name="Xu J."/>
            <person name="Ren Y."/>
            <person name="Mi Q."/>
            <person name="Wu J."/>
            <person name="Liu S."/>
            <person name="Liu Y."/>
            <person name="Huang X."/>
            <person name="Wang H."/>
            <person name="Niu X."/>
            <person name="Li J."/>
            <person name="Liang L."/>
            <person name="Luo Y."/>
            <person name="Ji K."/>
            <person name="Zhou W."/>
            <person name="Yu Z."/>
            <person name="Li G."/>
            <person name="Liu Y."/>
            <person name="Li L."/>
            <person name="Qiao M."/>
            <person name="Feng L."/>
            <person name="Zhang K.-Q."/>
        </authorList>
    </citation>
    <scope>NUCLEOTIDE SEQUENCE [LARGE SCALE GENOMIC DNA]</scope>
    <source>
        <strain evidence="4">ATCC 24927 / CBS 115.81 / DSM 1491</strain>
    </source>
</reference>
<dbReference type="eggNOG" id="ENOG502RXBF">
    <property type="taxonomic scope" value="Eukaryota"/>
</dbReference>
<dbReference type="EMBL" id="ADOT01000016">
    <property type="protein sequence ID" value="EGX53031.1"/>
    <property type="molecule type" value="Genomic_DNA"/>
</dbReference>
<organism evidence="3 4">
    <name type="scientific">Arthrobotrys oligospora (strain ATCC 24927 / CBS 115.81 / DSM 1491)</name>
    <name type="common">Nematode-trapping fungus</name>
    <name type="synonym">Didymozoophaga oligospora</name>
    <dbReference type="NCBI Taxonomy" id="756982"/>
    <lineage>
        <taxon>Eukaryota</taxon>
        <taxon>Fungi</taxon>
        <taxon>Dikarya</taxon>
        <taxon>Ascomycota</taxon>
        <taxon>Pezizomycotina</taxon>
        <taxon>Orbiliomycetes</taxon>
        <taxon>Orbiliales</taxon>
        <taxon>Orbiliaceae</taxon>
        <taxon>Orbilia</taxon>
        <taxon>Orbilia oligospora</taxon>
    </lineage>
</organism>
<dbReference type="InterPro" id="IPR021840">
    <property type="entry name" value="DUF3433"/>
</dbReference>
<feature type="transmembrane region" description="Helical" evidence="2">
    <location>
        <begin position="838"/>
        <end position="861"/>
    </location>
</feature>
<evidence type="ECO:0000256" key="1">
    <source>
        <dbReference type="SAM" id="MobiDB-lite"/>
    </source>
</evidence>